<dbReference type="PANTHER" id="PTHR11616">
    <property type="entry name" value="SODIUM/CHLORIDE DEPENDENT TRANSPORTER"/>
    <property type="match status" value="1"/>
</dbReference>
<dbReference type="GO" id="GO:0005283">
    <property type="term" value="F:amino acid:sodium symporter activity"/>
    <property type="evidence" value="ECO:0007669"/>
    <property type="project" value="TreeGrafter"/>
</dbReference>
<comment type="subcellular location">
    <subcellularLocation>
        <location evidence="1">Membrane</location>
        <topology evidence="1">Multi-pass membrane protein</topology>
    </subcellularLocation>
</comment>
<feature type="transmembrane region" description="Helical" evidence="10">
    <location>
        <begin position="273"/>
        <end position="298"/>
    </location>
</feature>
<feature type="transmembrane region" description="Helical" evidence="10">
    <location>
        <begin position="401"/>
        <end position="420"/>
    </location>
</feature>
<feature type="transmembrane region" description="Helical" evidence="10">
    <location>
        <begin position="91"/>
        <end position="112"/>
    </location>
</feature>
<dbReference type="Proteomes" id="UP001176961">
    <property type="component" value="Unassembled WGS sequence"/>
</dbReference>
<feature type="binding site" evidence="7">
    <location>
        <position position="72"/>
    </location>
    <ligand>
        <name>Na(+)</name>
        <dbReference type="ChEBI" id="CHEBI:29101"/>
        <label>1</label>
    </ligand>
</feature>
<evidence type="ECO:0000256" key="1">
    <source>
        <dbReference type="ARBA" id="ARBA00004141"/>
    </source>
</evidence>
<keyword evidence="4" id="KW-0769">Symport</keyword>
<evidence type="ECO:0000256" key="4">
    <source>
        <dbReference type="ARBA" id="ARBA00022847"/>
    </source>
</evidence>
<gene>
    <name evidence="11" type="ORF">CYNAS_LOCUS14453</name>
</gene>
<feature type="transmembrane region" description="Helical" evidence="10">
    <location>
        <begin position="319"/>
        <end position="338"/>
    </location>
</feature>
<feature type="transmembrane region" description="Helical" evidence="10">
    <location>
        <begin position="496"/>
        <end position="517"/>
    </location>
</feature>
<evidence type="ECO:0000256" key="5">
    <source>
        <dbReference type="ARBA" id="ARBA00022989"/>
    </source>
</evidence>
<feature type="disulfide bond" evidence="8">
    <location>
        <begin position="178"/>
        <end position="184"/>
    </location>
</feature>
<dbReference type="PANTHER" id="PTHR11616:SF241">
    <property type="entry name" value="SODIUM- AND CHLORIDE-DEPENDENT GLYCINE TRANSPORTER 2"/>
    <property type="match status" value="1"/>
</dbReference>
<feature type="region of interest" description="Disordered" evidence="9">
    <location>
        <begin position="1"/>
        <end position="47"/>
    </location>
</feature>
<keyword evidence="7" id="KW-0479">Metal-binding</keyword>
<protein>
    <submittedName>
        <fullName evidence="11">Uncharacterized protein</fullName>
    </submittedName>
</protein>
<feature type="transmembrane region" description="Helical" evidence="10">
    <location>
        <begin position="350"/>
        <end position="375"/>
    </location>
</feature>
<reference evidence="11" key="1">
    <citation type="submission" date="2023-07" db="EMBL/GenBank/DDBJ databases">
        <authorList>
            <consortium name="CYATHOMIX"/>
        </authorList>
    </citation>
    <scope>NUCLEOTIDE SEQUENCE</scope>
    <source>
        <strain evidence="11">N/A</strain>
    </source>
</reference>
<evidence type="ECO:0000256" key="9">
    <source>
        <dbReference type="SAM" id="MobiDB-lite"/>
    </source>
</evidence>
<feature type="transmembrane region" description="Helical" evidence="10">
    <location>
        <begin position="538"/>
        <end position="559"/>
    </location>
</feature>
<evidence type="ECO:0000256" key="10">
    <source>
        <dbReference type="SAM" id="Phobius"/>
    </source>
</evidence>
<keyword evidence="5 10" id="KW-1133">Transmembrane helix</keyword>
<feature type="compositionally biased region" description="Low complexity" evidence="9">
    <location>
        <begin position="18"/>
        <end position="30"/>
    </location>
</feature>
<comment type="caution">
    <text evidence="11">The sequence shown here is derived from an EMBL/GenBank/DDBJ whole genome shotgun (WGS) entry which is preliminary data.</text>
</comment>
<dbReference type="InterPro" id="IPR037272">
    <property type="entry name" value="SNS_sf"/>
</dbReference>
<dbReference type="PRINTS" id="PR00176">
    <property type="entry name" value="NANEUSMPORT"/>
</dbReference>
<keyword evidence="2" id="KW-0813">Transport</keyword>
<feature type="transmembrane region" description="Helical" evidence="10">
    <location>
        <begin position="124"/>
        <end position="145"/>
    </location>
</feature>
<keyword evidence="12" id="KW-1185">Reference proteome</keyword>
<feature type="transmembrane region" description="Helical" evidence="10">
    <location>
        <begin position="426"/>
        <end position="447"/>
    </location>
</feature>
<dbReference type="PROSITE" id="PS50267">
    <property type="entry name" value="NA_NEUROTRAN_SYMP_3"/>
    <property type="match status" value="1"/>
</dbReference>
<dbReference type="InterPro" id="IPR000175">
    <property type="entry name" value="Na/ntran_symport"/>
</dbReference>
<feature type="transmembrane region" description="Helical" evidence="10">
    <location>
        <begin position="64"/>
        <end position="85"/>
    </location>
</feature>
<feature type="binding site" evidence="7">
    <location>
        <position position="77"/>
    </location>
    <ligand>
        <name>Na(+)</name>
        <dbReference type="ChEBI" id="CHEBI:29101"/>
        <label>1</label>
    </ligand>
</feature>
<dbReference type="SUPFAM" id="SSF161070">
    <property type="entry name" value="SNF-like"/>
    <property type="match status" value="1"/>
</dbReference>
<organism evidence="11 12">
    <name type="scientific">Cylicocyclus nassatus</name>
    <name type="common">Nematode worm</name>
    <dbReference type="NCBI Taxonomy" id="53992"/>
    <lineage>
        <taxon>Eukaryota</taxon>
        <taxon>Metazoa</taxon>
        <taxon>Ecdysozoa</taxon>
        <taxon>Nematoda</taxon>
        <taxon>Chromadorea</taxon>
        <taxon>Rhabditida</taxon>
        <taxon>Rhabditina</taxon>
        <taxon>Rhabditomorpha</taxon>
        <taxon>Strongyloidea</taxon>
        <taxon>Strongylidae</taxon>
        <taxon>Cylicocyclus</taxon>
    </lineage>
</organism>
<dbReference type="Pfam" id="PF00209">
    <property type="entry name" value="SNF"/>
    <property type="match status" value="1"/>
</dbReference>
<evidence type="ECO:0000256" key="3">
    <source>
        <dbReference type="ARBA" id="ARBA00022692"/>
    </source>
</evidence>
<accession>A0AA36H1R6</accession>
<dbReference type="EMBL" id="CATQJL010000305">
    <property type="protein sequence ID" value="CAJ0602470.1"/>
    <property type="molecule type" value="Genomic_DNA"/>
</dbReference>
<evidence type="ECO:0000256" key="2">
    <source>
        <dbReference type="ARBA" id="ARBA00022448"/>
    </source>
</evidence>
<evidence type="ECO:0000256" key="8">
    <source>
        <dbReference type="PIRSR" id="PIRSR600175-2"/>
    </source>
</evidence>
<dbReference type="GO" id="GO:0046872">
    <property type="term" value="F:metal ion binding"/>
    <property type="evidence" value="ECO:0007669"/>
    <property type="project" value="UniProtKB-KW"/>
</dbReference>
<evidence type="ECO:0000256" key="7">
    <source>
        <dbReference type="PIRSR" id="PIRSR600175-1"/>
    </source>
</evidence>
<keyword evidence="3 10" id="KW-0812">Transmembrane</keyword>
<sequence>MSDLSVTGTGIGSDPTPTGVQSGSTGSSVGDQHTPSGQSKSKKDVGVQSAGTKSDVNIASKTQFLFAAMAFAFGAENTWVVPSYVGKSGMVFIIQFAICYLLAAVPMLYLEIAMGQFTSASPFSIYQMMSPAMGGVPAGMCFLLIIRSVAISVWASEALVLFLASMKGLFTEVPWTKCGDFEDCYDYRLASRCLFASPNDTVCQGFINAMVITRSDHIRNSALASYVHAIVQENEEITAQRFMPHWFLLVSLFLIWLMACAGASVGIRFLSKTAYLAVALAVISTITFFFIALLVGNVRQSIMIFMQPPYNLLLSVERWIVAAGHALIALNVSTGGMIKLASSRGFHMGIVWDVVIIASVVLLYHALTLAAIVMFMEKFAAQVYPFDDPKKRFIFVTSPRYMPLIIIVEVFMTMPLSWLLSALHFLARLIIPMQTLMTNVWVVVTMLREKYADSTKKHLSIFYVWLLLILLCICGYIVSCMFIMPGGLAMSISVQMISGFSSLIIGFLQLVTVAYIYGFRRFSVNIRTMTEAFGPMNFFWWFNWIITSPFLHLACFVATFTVTYKYMWEQIFWRIVFSVTTVAWVPLNLFYKNRERKHYNEKFKTMFRPRKDWGPSNVYDREQAIRMERALRVR</sequence>
<keyword evidence="7" id="KW-0915">Sodium</keyword>
<dbReference type="AlphaFoldDB" id="A0AA36H1R6"/>
<feature type="transmembrane region" description="Helical" evidence="10">
    <location>
        <begin position="246"/>
        <end position="267"/>
    </location>
</feature>
<feature type="transmembrane region" description="Helical" evidence="10">
    <location>
        <begin position="571"/>
        <end position="591"/>
    </location>
</feature>
<name>A0AA36H1R6_CYLNA</name>
<feature type="transmembrane region" description="Helical" evidence="10">
    <location>
        <begin position="459"/>
        <end position="484"/>
    </location>
</feature>
<dbReference type="GO" id="GO:0089718">
    <property type="term" value="P:amino acid import across plasma membrane"/>
    <property type="evidence" value="ECO:0007669"/>
    <property type="project" value="TreeGrafter"/>
</dbReference>
<evidence type="ECO:0000313" key="11">
    <source>
        <dbReference type="EMBL" id="CAJ0602470.1"/>
    </source>
</evidence>
<keyword evidence="6 10" id="KW-0472">Membrane</keyword>
<evidence type="ECO:0000256" key="6">
    <source>
        <dbReference type="ARBA" id="ARBA00023136"/>
    </source>
</evidence>
<dbReference type="GO" id="GO:0005886">
    <property type="term" value="C:plasma membrane"/>
    <property type="evidence" value="ECO:0007669"/>
    <property type="project" value="TreeGrafter"/>
</dbReference>
<keyword evidence="8" id="KW-1015">Disulfide bond</keyword>
<proteinExistence type="predicted"/>
<evidence type="ECO:0000313" key="12">
    <source>
        <dbReference type="Proteomes" id="UP001176961"/>
    </source>
</evidence>